<keyword evidence="1" id="KW-0238">DNA-binding</keyword>
<name>A0ABM7TTT8_9BURK</name>
<dbReference type="Pfam" id="PF01527">
    <property type="entry name" value="HTH_Tnp_1"/>
    <property type="match status" value="1"/>
</dbReference>
<dbReference type="InterPro" id="IPR002514">
    <property type="entry name" value="Transposase_8"/>
</dbReference>
<organism evidence="1 2">
    <name type="scientific">Paraburkholderia terrae</name>
    <dbReference type="NCBI Taxonomy" id="311230"/>
    <lineage>
        <taxon>Bacteria</taxon>
        <taxon>Pseudomonadati</taxon>
        <taxon>Pseudomonadota</taxon>
        <taxon>Betaproteobacteria</taxon>
        <taxon>Burkholderiales</taxon>
        <taxon>Burkholderiaceae</taxon>
        <taxon>Paraburkholderia</taxon>
    </lineage>
</organism>
<dbReference type="SUPFAM" id="SSF46689">
    <property type="entry name" value="Homeodomain-like"/>
    <property type="match status" value="1"/>
</dbReference>
<protein>
    <submittedName>
        <fullName evidence="1">DNA-binding protein</fullName>
    </submittedName>
</protein>
<sequence>MDTVGPTKRVVETTLAPEIATASRRTRRGTPNHPIEFRRELAKLACEPGVSVVRLALEHGLNTNLLFKWRRAYQAGQYEPATLLPVEVVHEERTIENAAVLPVQSRSKAQPIIAGVIEMSVGIARVRIEGTPDAATLRVVLRTLRAAAEAET</sequence>
<reference evidence="1 2" key="1">
    <citation type="journal article" date="2022" name="Front. Microbiol.">
        <title>Identification and characterization of a novel class of self-sufficient cytochrome P450 hydroxylase involved in cyclohexanecarboxylate degradation in Paraburkholderia terrae strain KU-64.</title>
        <authorList>
            <person name="Yamamoto T."/>
            <person name="Hasegawa Y."/>
            <person name="Iwaki H."/>
        </authorList>
    </citation>
    <scope>NUCLEOTIDE SEQUENCE [LARGE SCALE GENOMIC DNA]</scope>
    <source>
        <strain evidence="1 2">KU-64</strain>
    </source>
</reference>
<evidence type="ECO:0000313" key="1">
    <source>
        <dbReference type="EMBL" id="BCZ82512.1"/>
    </source>
</evidence>
<proteinExistence type="predicted"/>
<dbReference type="Proteomes" id="UP001319874">
    <property type="component" value="Chromosome 3"/>
</dbReference>
<dbReference type="InterPro" id="IPR009057">
    <property type="entry name" value="Homeodomain-like_sf"/>
</dbReference>
<keyword evidence="2" id="KW-1185">Reference proteome</keyword>
<evidence type="ECO:0000313" key="2">
    <source>
        <dbReference type="Proteomes" id="UP001319874"/>
    </source>
</evidence>
<gene>
    <name evidence="1" type="ORF">PTKU64_61870</name>
</gene>
<dbReference type="GO" id="GO:0003677">
    <property type="term" value="F:DNA binding"/>
    <property type="evidence" value="ECO:0007669"/>
    <property type="project" value="UniProtKB-KW"/>
</dbReference>
<accession>A0ABM7TTT8</accession>
<dbReference type="NCBIfam" id="NF047595">
    <property type="entry name" value="IS66_ISRel24_TnpA"/>
    <property type="match status" value="1"/>
</dbReference>
<dbReference type="EMBL" id="AP024957">
    <property type="protein sequence ID" value="BCZ82512.1"/>
    <property type="molecule type" value="Genomic_DNA"/>
</dbReference>